<feature type="domain" description="Methyltransferase type 11" evidence="4">
    <location>
        <begin position="46"/>
        <end position="135"/>
    </location>
</feature>
<sequence>MSKKNAIRGASAVTNDGTMVESLRRLPATGQVELIRDLIEPNCYLLDLGAGIGRLANPLAELGYQVTAVDDSAELLAEIRHARRVCARIEELRLPEKFDAVLLASSLINYPGNDLRRGVLATVAHHLKPTGKAIIQWRSPLWFTSLEQDGSSRWTNGPLMRIANIHTDPDGLVNGDVTFEFDGQTWCQPFRLERMTSAELRDELDCVGLQLDTSDPDTTEWLVTSHRR</sequence>
<dbReference type="EMBL" id="OCTY01000002">
    <property type="protein sequence ID" value="SOJ57375.1"/>
    <property type="molecule type" value="Genomic_DNA"/>
</dbReference>
<dbReference type="PANTHER" id="PTHR43464:SF19">
    <property type="entry name" value="UBIQUINONE BIOSYNTHESIS O-METHYLTRANSFERASE, MITOCHONDRIAL"/>
    <property type="match status" value="1"/>
</dbReference>
<dbReference type="Pfam" id="PF08241">
    <property type="entry name" value="Methyltransf_11"/>
    <property type="match status" value="1"/>
</dbReference>
<keyword evidence="6" id="KW-1185">Reference proteome</keyword>
<dbReference type="InterPro" id="IPR013216">
    <property type="entry name" value="Methyltransf_11"/>
</dbReference>
<evidence type="ECO:0000313" key="5">
    <source>
        <dbReference type="EMBL" id="SOJ57375.1"/>
    </source>
</evidence>
<evidence type="ECO:0000256" key="1">
    <source>
        <dbReference type="ARBA" id="ARBA00022603"/>
    </source>
</evidence>
<proteinExistence type="predicted"/>
<keyword evidence="1" id="KW-0489">Methyltransferase</keyword>
<dbReference type="AlphaFoldDB" id="A0A7Z7IPF5"/>
<evidence type="ECO:0000313" key="6">
    <source>
        <dbReference type="Proteomes" id="UP000554965"/>
    </source>
</evidence>
<reference evidence="5 6" key="1">
    <citation type="submission" date="2017-10" db="EMBL/GenBank/DDBJ databases">
        <authorList>
            <consortium name="Urmite Genomes"/>
        </authorList>
    </citation>
    <scope>NUCLEOTIDE SEQUENCE [LARGE SCALE GENOMIC DNA]</scope>
    <source>
        <strain evidence="5 6">FB-527</strain>
    </source>
</reference>
<dbReference type="Proteomes" id="UP000554965">
    <property type="component" value="Unassembled WGS sequence"/>
</dbReference>
<protein>
    <recommendedName>
        <fullName evidence="4">Methyltransferase type 11 domain-containing protein</fullName>
    </recommendedName>
</protein>
<name>A0A7Z7IPF5_9MYCO</name>
<evidence type="ECO:0000256" key="2">
    <source>
        <dbReference type="ARBA" id="ARBA00022679"/>
    </source>
</evidence>
<comment type="caution">
    <text evidence="5">The sequence shown here is derived from an EMBL/GenBank/DDBJ whole genome shotgun (WGS) entry which is preliminary data.</text>
</comment>
<dbReference type="SUPFAM" id="SSF53335">
    <property type="entry name" value="S-adenosyl-L-methionine-dependent methyltransferases"/>
    <property type="match status" value="1"/>
</dbReference>
<gene>
    <name evidence="5" type="ORF">MSIMFB_04854</name>
</gene>
<keyword evidence="2" id="KW-0808">Transferase</keyword>
<accession>A0A7Z7IPF5</accession>
<dbReference type="GO" id="GO:0032259">
    <property type="term" value="P:methylation"/>
    <property type="evidence" value="ECO:0007669"/>
    <property type="project" value="UniProtKB-KW"/>
</dbReference>
<dbReference type="Gene3D" id="3.40.50.150">
    <property type="entry name" value="Vaccinia Virus protein VP39"/>
    <property type="match status" value="1"/>
</dbReference>
<dbReference type="GO" id="GO:0008757">
    <property type="term" value="F:S-adenosylmethionine-dependent methyltransferase activity"/>
    <property type="evidence" value="ECO:0007669"/>
    <property type="project" value="InterPro"/>
</dbReference>
<dbReference type="PANTHER" id="PTHR43464">
    <property type="entry name" value="METHYLTRANSFERASE"/>
    <property type="match status" value="1"/>
</dbReference>
<evidence type="ECO:0000259" key="4">
    <source>
        <dbReference type="Pfam" id="PF08241"/>
    </source>
</evidence>
<evidence type="ECO:0000256" key="3">
    <source>
        <dbReference type="ARBA" id="ARBA00022691"/>
    </source>
</evidence>
<dbReference type="InterPro" id="IPR029063">
    <property type="entry name" value="SAM-dependent_MTases_sf"/>
</dbReference>
<dbReference type="CDD" id="cd02440">
    <property type="entry name" value="AdoMet_MTases"/>
    <property type="match status" value="1"/>
</dbReference>
<organism evidence="5 6">
    <name type="scientific">Mycobacterium simulans</name>
    <dbReference type="NCBI Taxonomy" id="627089"/>
    <lineage>
        <taxon>Bacteria</taxon>
        <taxon>Bacillati</taxon>
        <taxon>Actinomycetota</taxon>
        <taxon>Actinomycetes</taxon>
        <taxon>Mycobacteriales</taxon>
        <taxon>Mycobacteriaceae</taxon>
        <taxon>Mycobacterium</taxon>
    </lineage>
</organism>
<keyword evidence="3" id="KW-0949">S-adenosyl-L-methionine</keyword>